<dbReference type="EMBL" id="JBEXIP010000018">
    <property type="protein sequence ID" value="MET8435443.1"/>
    <property type="molecule type" value="Genomic_DNA"/>
</dbReference>
<dbReference type="InterPro" id="IPR018724">
    <property type="entry name" value="2OG-Fe_dioxygenase"/>
</dbReference>
<keyword evidence="1" id="KW-0223">Dioxygenase</keyword>
<dbReference type="Gene3D" id="2.60.120.620">
    <property type="entry name" value="q2cbj1_9rhob like domain"/>
    <property type="match status" value="1"/>
</dbReference>
<reference evidence="1 2" key="1">
    <citation type="submission" date="2024-06" db="EMBL/GenBank/DDBJ databases">
        <title>The Natural Products Discovery Center: Release of the First 8490 Sequenced Strains for Exploring Actinobacteria Biosynthetic Diversity.</title>
        <authorList>
            <person name="Kalkreuter E."/>
            <person name="Kautsar S.A."/>
            <person name="Yang D."/>
            <person name="Bader C.D."/>
            <person name="Teijaro C.N."/>
            <person name="Fluegel L."/>
            <person name="Davis C.M."/>
            <person name="Simpson J.R."/>
            <person name="Lauterbach L."/>
            <person name="Steele A.D."/>
            <person name="Gui C."/>
            <person name="Meng S."/>
            <person name="Li G."/>
            <person name="Viehrig K."/>
            <person name="Ye F."/>
            <person name="Su P."/>
            <person name="Kiefer A.F."/>
            <person name="Nichols A."/>
            <person name="Cepeda A.J."/>
            <person name="Yan W."/>
            <person name="Fan B."/>
            <person name="Jiang Y."/>
            <person name="Adhikari A."/>
            <person name="Zheng C.-J."/>
            <person name="Schuster L."/>
            <person name="Cowan T.M."/>
            <person name="Smanski M.J."/>
            <person name="Chevrette M.G."/>
            <person name="De Carvalho L.P.S."/>
            <person name="Shen B."/>
        </authorList>
    </citation>
    <scope>NUCLEOTIDE SEQUENCE [LARGE SCALE GENOMIC DNA]</scope>
    <source>
        <strain evidence="1 2">NPDC005137</strain>
    </source>
</reference>
<dbReference type="Proteomes" id="UP001550044">
    <property type="component" value="Unassembled WGS sequence"/>
</dbReference>
<keyword evidence="1" id="KW-0560">Oxidoreductase</keyword>
<evidence type="ECO:0000313" key="2">
    <source>
        <dbReference type="Proteomes" id="UP001550044"/>
    </source>
</evidence>
<sequence length="241" mass="26606">MSAAATIATAPATATGTTPFRHFSATLLRRALARHADWEHKEFTSSWEDLPVDAYLKGGATFRRRRYSQFHLADDRLVPSGQIVFEQSKEVNSLFGGVQRRFEPLREDVAASALLETVVFTFLDNLPGKIDRSNAAIGVHQIRITASRDEASLPAPEGIHEDGHHFVAQVLINREGVTGGESQLYDRDRAPIFRTTLLEPLESIVIDDRRVFHGVSGITPAPGATEGIRDMMLIDFFPLAG</sequence>
<name>A0ABV2UC66_9ACTN</name>
<dbReference type="Pfam" id="PF10014">
    <property type="entry name" value="2OG-Fe_Oxy_2"/>
    <property type="match status" value="1"/>
</dbReference>
<organism evidence="1 2">
    <name type="scientific">Streptomyces sp. 900116325</name>
    <dbReference type="NCBI Taxonomy" id="3154295"/>
    <lineage>
        <taxon>Bacteria</taxon>
        <taxon>Bacillati</taxon>
        <taxon>Actinomycetota</taxon>
        <taxon>Actinomycetes</taxon>
        <taxon>Kitasatosporales</taxon>
        <taxon>Streptomycetaceae</taxon>
        <taxon>Streptomyces</taxon>
    </lineage>
</organism>
<evidence type="ECO:0000313" key="1">
    <source>
        <dbReference type="EMBL" id="MET8435443.1"/>
    </source>
</evidence>
<protein>
    <submittedName>
        <fullName evidence="1">2OG-Fe dioxygenase family protein</fullName>
    </submittedName>
</protein>
<dbReference type="GO" id="GO:0051213">
    <property type="term" value="F:dioxygenase activity"/>
    <property type="evidence" value="ECO:0007669"/>
    <property type="project" value="UniProtKB-KW"/>
</dbReference>
<dbReference type="RefSeq" id="WP_356710714.1">
    <property type="nucleotide sequence ID" value="NZ_JBEXIP010000018.1"/>
</dbReference>
<proteinExistence type="predicted"/>
<accession>A0ABV2UC66</accession>
<comment type="caution">
    <text evidence="1">The sequence shown here is derived from an EMBL/GenBank/DDBJ whole genome shotgun (WGS) entry which is preliminary data.</text>
</comment>
<gene>
    <name evidence="1" type="ORF">ABZV61_22165</name>
</gene>
<keyword evidence="2" id="KW-1185">Reference proteome</keyword>